<dbReference type="Pfam" id="PF08022">
    <property type="entry name" value="FAD_binding_8"/>
    <property type="match status" value="1"/>
</dbReference>
<dbReference type="InterPro" id="IPR013112">
    <property type="entry name" value="FAD-bd_8"/>
</dbReference>
<feature type="transmembrane region" description="Helical" evidence="13">
    <location>
        <begin position="141"/>
        <end position="158"/>
    </location>
</feature>
<dbReference type="GO" id="GO:0050660">
    <property type="term" value="F:flavin adenine dinucleotide binding"/>
    <property type="evidence" value="ECO:0007669"/>
    <property type="project" value="TreeGrafter"/>
</dbReference>
<dbReference type="GO" id="GO:0051537">
    <property type="term" value="F:2 iron, 2 sulfur cluster binding"/>
    <property type="evidence" value="ECO:0007669"/>
    <property type="project" value="UniProtKB-KW"/>
</dbReference>
<dbReference type="InterPro" id="IPR013130">
    <property type="entry name" value="Fe3_Rdtase_TM_dom"/>
</dbReference>
<evidence type="ECO:0000256" key="4">
    <source>
        <dbReference type="ARBA" id="ARBA00022692"/>
    </source>
</evidence>
<dbReference type="Gene3D" id="2.40.30.10">
    <property type="entry name" value="Translation factors"/>
    <property type="match status" value="1"/>
</dbReference>
<dbReference type="SUPFAM" id="SSF52343">
    <property type="entry name" value="Ferredoxin reductase-like, C-terminal NADP-linked domain"/>
    <property type="match status" value="1"/>
</dbReference>
<evidence type="ECO:0000256" key="12">
    <source>
        <dbReference type="ARBA" id="ARBA00023136"/>
    </source>
</evidence>
<dbReference type="Proteomes" id="UP000613266">
    <property type="component" value="Unassembled WGS sequence"/>
</dbReference>
<dbReference type="PANTHER" id="PTHR47354">
    <property type="entry name" value="NADH OXIDOREDUCTASE HCR"/>
    <property type="match status" value="1"/>
</dbReference>
<dbReference type="CDD" id="cd06198">
    <property type="entry name" value="FNR_like_3"/>
    <property type="match status" value="1"/>
</dbReference>
<evidence type="ECO:0000256" key="8">
    <source>
        <dbReference type="ARBA" id="ARBA00022989"/>
    </source>
</evidence>
<keyword evidence="3" id="KW-0285">Flavoprotein</keyword>
<keyword evidence="4 13" id="KW-0812">Transmembrane</keyword>
<dbReference type="GO" id="GO:0046872">
    <property type="term" value="F:metal ion binding"/>
    <property type="evidence" value="ECO:0007669"/>
    <property type="project" value="UniProtKB-KW"/>
</dbReference>
<keyword evidence="8 13" id="KW-1133">Transmembrane helix</keyword>
<dbReference type="RefSeq" id="WP_198112900.1">
    <property type="nucleotide sequence ID" value="NZ_JAEDAK010000018.1"/>
</dbReference>
<evidence type="ECO:0000256" key="7">
    <source>
        <dbReference type="ARBA" id="ARBA00022827"/>
    </source>
</evidence>
<protein>
    <submittedName>
        <fullName evidence="15">Ferric reductase-like transmembrane domain-containing protein</fullName>
    </submittedName>
</protein>
<feature type="domain" description="FAD-binding FR-type" evidence="14">
    <location>
        <begin position="224"/>
        <end position="323"/>
    </location>
</feature>
<dbReference type="SUPFAM" id="SSF63380">
    <property type="entry name" value="Riboflavin synthase domain-like"/>
    <property type="match status" value="1"/>
</dbReference>
<keyword evidence="12 13" id="KW-0472">Membrane</keyword>
<dbReference type="PANTHER" id="PTHR47354:SF8">
    <property type="entry name" value="1,2-PHENYLACETYL-COA EPOXIDASE, SUBUNIT E"/>
    <property type="match status" value="1"/>
</dbReference>
<dbReference type="Pfam" id="PF01794">
    <property type="entry name" value="Ferric_reduct"/>
    <property type="match status" value="1"/>
</dbReference>
<evidence type="ECO:0000256" key="10">
    <source>
        <dbReference type="ARBA" id="ARBA00023004"/>
    </source>
</evidence>
<proteinExistence type="predicted"/>
<dbReference type="AlphaFoldDB" id="A0A931J991"/>
<keyword evidence="9" id="KW-0560">Oxidoreductase</keyword>
<feature type="transmembrane region" description="Helical" evidence="13">
    <location>
        <begin position="196"/>
        <end position="218"/>
    </location>
</feature>
<dbReference type="Gene3D" id="3.40.50.80">
    <property type="entry name" value="Nucleotide-binding domain of ferredoxin-NADP reductase (FNR) module"/>
    <property type="match status" value="1"/>
</dbReference>
<keyword evidence="7" id="KW-0274">FAD</keyword>
<evidence type="ECO:0000256" key="5">
    <source>
        <dbReference type="ARBA" id="ARBA00022714"/>
    </source>
</evidence>
<dbReference type="InterPro" id="IPR017927">
    <property type="entry name" value="FAD-bd_FR_type"/>
</dbReference>
<evidence type="ECO:0000259" key="14">
    <source>
        <dbReference type="PROSITE" id="PS51384"/>
    </source>
</evidence>
<keyword evidence="5" id="KW-0001">2Fe-2S</keyword>
<evidence type="ECO:0000313" key="15">
    <source>
        <dbReference type="EMBL" id="MBH9579132.1"/>
    </source>
</evidence>
<evidence type="ECO:0000256" key="3">
    <source>
        <dbReference type="ARBA" id="ARBA00022630"/>
    </source>
</evidence>
<feature type="transmembrane region" description="Helical" evidence="13">
    <location>
        <begin position="81"/>
        <end position="103"/>
    </location>
</feature>
<keyword evidence="11" id="KW-0411">Iron-sulfur</keyword>
<keyword evidence="16" id="KW-1185">Reference proteome</keyword>
<dbReference type="PROSITE" id="PS51384">
    <property type="entry name" value="FAD_FR"/>
    <property type="match status" value="1"/>
</dbReference>
<dbReference type="InterPro" id="IPR017938">
    <property type="entry name" value="Riboflavin_synthase-like_b-brl"/>
</dbReference>
<accession>A0A931J991</accession>
<dbReference type="EMBL" id="JAEDAK010000018">
    <property type="protein sequence ID" value="MBH9579132.1"/>
    <property type="molecule type" value="Genomic_DNA"/>
</dbReference>
<name>A0A931J991_9BURK</name>
<keyword evidence="10" id="KW-0408">Iron</keyword>
<sequence length="448" mass="48999">MRPIRIAFLVSLLGLTLLWLLAAAPQLVQAQTLAAWRGQLLQASGLLALGAMGLALVLTLRLPALERLLDGLDKMIRLHRWLGGAALGFSLLHWLLVQAPHWALQAGWLTRWSRGPRAPVSTAWQEWLQGQRSVAEAAGEWGLYALLLLGGLALLRRFPYRWFLKTHRLLSLLYLLLLGHGLVLLNWASWSSPLGLVLGLLLAGLLAAGALAALLSLAGRIRAGRRALGEVEALERLDGVGVSAVRVCLHTPWPGHQAGQFAFVCFDASEGPHPFTIASDWQGDGRLLFLIKGLGDYTRALPEHLRVGDAVTVEGPYGRFDFEGGRARQVWVGAGIGIAPFVARLQALAHRPGAGAQVDLIHCTAQVDERALQHLREDAAAAGVRLHLLIDARDGLLTLERLRELVPDWAEAEFWFCGPAAFGTRLQRELLALGLPAARFHQELFRLR</sequence>
<evidence type="ECO:0000256" key="2">
    <source>
        <dbReference type="ARBA" id="ARBA00004141"/>
    </source>
</evidence>
<dbReference type="GO" id="GO:0016020">
    <property type="term" value="C:membrane"/>
    <property type="evidence" value="ECO:0007669"/>
    <property type="project" value="UniProtKB-SubCell"/>
</dbReference>
<feature type="transmembrane region" description="Helical" evidence="13">
    <location>
        <begin position="40"/>
        <end position="60"/>
    </location>
</feature>
<comment type="cofactor">
    <cofactor evidence="1">
        <name>FAD</name>
        <dbReference type="ChEBI" id="CHEBI:57692"/>
    </cofactor>
</comment>
<feature type="transmembrane region" description="Helical" evidence="13">
    <location>
        <begin position="170"/>
        <end position="190"/>
    </location>
</feature>
<dbReference type="InterPro" id="IPR050415">
    <property type="entry name" value="MRET"/>
</dbReference>
<evidence type="ECO:0000256" key="6">
    <source>
        <dbReference type="ARBA" id="ARBA00022723"/>
    </source>
</evidence>
<reference evidence="15" key="1">
    <citation type="submission" date="2020-12" db="EMBL/GenBank/DDBJ databases">
        <title>The genome sequence of Inhella sp. 1Y17.</title>
        <authorList>
            <person name="Liu Y."/>
        </authorList>
    </citation>
    <scope>NUCLEOTIDE SEQUENCE</scope>
    <source>
        <strain evidence="15">1Y17</strain>
    </source>
</reference>
<comment type="subcellular location">
    <subcellularLocation>
        <location evidence="2">Membrane</location>
        <topology evidence="2">Multi-pass membrane protein</topology>
    </subcellularLocation>
</comment>
<evidence type="ECO:0000313" key="16">
    <source>
        <dbReference type="Proteomes" id="UP000613266"/>
    </source>
</evidence>
<evidence type="ECO:0000256" key="1">
    <source>
        <dbReference type="ARBA" id="ARBA00001974"/>
    </source>
</evidence>
<gene>
    <name evidence="15" type="ORF">I7X39_19745</name>
</gene>
<evidence type="ECO:0000256" key="13">
    <source>
        <dbReference type="SAM" id="Phobius"/>
    </source>
</evidence>
<keyword evidence="6" id="KW-0479">Metal-binding</keyword>
<dbReference type="GO" id="GO:0016491">
    <property type="term" value="F:oxidoreductase activity"/>
    <property type="evidence" value="ECO:0007669"/>
    <property type="project" value="UniProtKB-KW"/>
</dbReference>
<organism evidence="15 16">
    <name type="scientific">Inhella proteolytica</name>
    <dbReference type="NCBI Taxonomy" id="2795029"/>
    <lineage>
        <taxon>Bacteria</taxon>
        <taxon>Pseudomonadati</taxon>
        <taxon>Pseudomonadota</taxon>
        <taxon>Betaproteobacteria</taxon>
        <taxon>Burkholderiales</taxon>
        <taxon>Sphaerotilaceae</taxon>
        <taxon>Inhella</taxon>
    </lineage>
</organism>
<evidence type="ECO:0000256" key="9">
    <source>
        <dbReference type="ARBA" id="ARBA00023002"/>
    </source>
</evidence>
<evidence type="ECO:0000256" key="11">
    <source>
        <dbReference type="ARBA" id="ARBA00023014"/>
    </source>
</evidence>
<comment type="caution">
    <text evidence="15">The sequence shown here is derived from an EMBL/GenBank/DDBJ whole genome shotgun (WGS) entry which is preliminary data.</text>
</comment>
<dbReference type="InterPro" id="IPR039261">
    <property type="entry name" value="FNR_nucleotide-bd"/>
</dbReference>